<dbReference type="RefSeq" id="XP_033587302.1">
    <property type="nucleotide sequence ID" value="XM_033734382.1"/>
</dbReference>
<evidence type="ECO:0000259" key="7">
    <source>
        <dbReference type="SMART" id="SM00829"/>
    </source>
</evidence>
<dbReference type="InterPro" id="IPR020843">
    <property type="entry name" value="ER"/>
</dbReference>
<organism evidence="8 9">
    <name type="scientific">Neohortaea acidophila</name>
    <dbReference type="NCBI Taxonomy" id="245834"/>
    <lineage>
        <taxon>Eukaryota</taxon>
        <taxon>Fungi</taxon>
        <taxon>Dikarya</taxon>
        <taxon>Ascomycota</taxon>
        <taxon>Pezizomycotina</taxon>
        <taxon>Dothideomycetes</taxon>
        <taxon>Dothideomycetidae</taxon>
        <taxon>Mycosphaerellales</taxon>
        <taxon>Teratosphaeriaceae</taxon>
        <taxon>Neohortaea</taxon>
    </lineage>
</organism>
<keyword evidence="4 6" id="KW-0862">Zinc</keyword>
<dbReference type="PROSITE" id="PS00059">
    <property type="entry name" value="ADH_ZINC"/>
    <property type="match status" value="1"/>
</dbReference>
<dbReference type="PANTHER" id="PTHR43350:SF2">
    <property type="entry name" value="GROES-LIKE ZINC-BINDING ALCOHOL DEHYDROGENASE FAMILY PROTEIN"/>
    <property type="match status" value="1"/>
</dbReference>
<dbReference type="InterPro" id="IPR002328">
    <property type="entry name" value="ADH_Zn_CS"/>
</dbReference>
<feature type="domain" description="Enoyl reductase (ER)" evidence="7">
    <location>
        <begin position="22"/>
        <end position="380"/>
    </location>
</feature>
<dbReference type="PANTHER" id="PTHR43350">
    <property type="entry name" value="NAD-DEPENDENT ALCOHOL DEHYDROGENASE"/>
    <property type="match status" value="1"/>
</dbReference>
<dbReference type="Pfam" id="PF08240">
    <property type="entry name" value="ADH_N"/>
    <property type="match status" value="1"/>
</dbReference>
<comment type="cofactor">
    <cofactor evidence="1 6">
        <name>Zn(2+)</name>
        <dbReference type="ChEBI" id="CHEBI:29105"/>
    </cofactor>
</comment>
<evidence type="ECO:0000313" key="9">
    <source>
        <dbReference type="Proteomes" id="UP000799767"/>
    </source>
</evidence>
<dbReference type="EMBL" id="MU001639">
    <property type="protein sequence ID" value="KAF2480732.1"/>
    <property type="molecule type" value="Genomic_DNA"/>
</dbReference>
<protein>
    <submittedName>
        <fullName evidence="8">Chaperonin 10-like protein</fullName>
    </submittedName>
</protein>
<keyword evidence="9" id="KW-1185">Reference proteome</keyword>
<evidence type="ECO:0000256" key="5">
    <source>
        <dbReference type="ARBA" id="ARBA00023002"/>
    </source>
</evidence>
<dbReference type="SUPFAM" id="SSF51735">
    <property type="entry name" value="NAD(P)-binding Rossmann-fold domains"/>
    <property type="match status" value="1"/>
</dbReference>
<dbReference type="InterPro" id="IPR011032">
    <property type="entry name" value="GroES-like_sf"/>
</dbReference>
<evidence type="ECO:0000256" key="6">
    <source>
        <dbReference type="RuleBase" id="RU361277"/>
    </source>
</evidence>
<dbReference type="CDD" id="cd08278">
    <property type="entry name" value="benzyl_alcohol_DH"/>
    <property type="match status" value="1"/>
</dbReference>
<gene>
    <name evidence="8" type="ORF">BDY17DRAFT_302301</name>
</gene>
<dbReference type="InterPro" id="IPR036291">
    <property type="entry name" value="NAD(P)-bd_dom_sf"/>
</dbReference>
<keyword evidence="3 6" id="KW-0479">Metal-binding</keyword>
<dbReference type="SUPFAM" id="SSF50129">
    <property type="entry name" value="GroES-like"/>
    <property type="match status" value="1"/>
</dbReference>
<evidence type="ECO:0000256" key="4">
    <source>
        <dbReference type="ARBA" id="ARBA00022833"/>
    </source>
</evidence>
<dbReference type="InterPro" id="IPR013149">
    <property type="entry name" value="ADH-like_C"/>
</dbReference>
<evidence type="ECO:0000313" key="8">
    <source>
        <dbReference type="EMBL" id="KAF2480732.1"/>
    </source>
</evidence>
<dbReference type="FunFam" id="3.40.50.720:FF:000003">
    <property type="entry name" value="S-(hydroxymethyl)glutathione dehydrogenase"/>
    <property type="match status" value="1"/>
</dbReference>
<dbReference type="GeneID" id="54475384"/>
<evidence type="ECO:0000256" key="2">
    <source>
        <dbReference type="ARBA" id="ARBA00008072"/>
    </source>
</evidence>
<evidence type="ECO:0000256" key="3">
    <source>
        <dbReference type="ARBA" id="ARBA00022723"/>
    </source>
</evidence>
<dbReference type="Gene3D" id="3.90.180.10">
    <property type="entry name" value="Medium-chain alcohol dehydrogenases, catalytic domain"/>
    <property type="match status" value="1"/>
</dbReference>
<dbReference type="SMART" id="SM00829">
    <property type="entry name" value="PKS_ER"/>
    <property type="match status" value="1"/>
</dbReference>
<dbReference type="Gene3D" id="3.40.50.720">
    <property type="entry name" value="NAD(P)-binding Rossmann-like Domain"/>
    <property type="match status" value="1"/>
</dbReference>
<proteinExistence type="inferred from homology"/>
<dbReference type="Proteomes" id="UP000799767">
    <property type="component" value="Unassembled WGS sequence"/>
</dbReference>
<name>A0A6A6PL40_9PEZI</name>
<dbReference type="GO" id="GO:0016491">
    <property type="term" value="F:oxidoreductase activity"/>
    <property type="evidence" value="ECO:0007669"/>
    <property type="project" value="UniProtKB-KW"/>
</dbReference>
<dbReference type="OrthoDB" id="1560166at2759"/>
<dbReference type="Pfam" id="PF00107">
    <property type="entry name" value="ADH_zinc_N"/>
    <property type="match status" value="1"/>
</dbReference>
<dbReference type="GO" id="GO:0008270">
    <property type="term" value="F:zinc ion binding"/>
    <property type="evidence" value="ECO:0007669"/>
    <property type="project" value="InterPro"/>
</dbReference>
<reference evidence="8" key="1">
    <citation type="journal article" date="2020" name="Stud. Mycol.">
        <title>101 Dothideomycetes genomes: a test case for predicting lifestyles and emergence of pathogens.</title>
        <authorList>
            <person name="Haridas S."/>
            <person name="Albert R."/>
            <person name="Binder M."/>
            <person name="Bloem J."/>
            <person name="Labutti K."/>
            <person name="Salamov A."/>
            <person name="Andreopoulos B."/>
            <person name="Baker S."/>
            <person name="Barry K."/>
            <person name="Bills G."/>
            <person name="Bluhm B."/>
            <person name="Cannon C."/>
            <person name="Castanera R."/>
            <person name="Culley D."/>
            <person name="Daum C."/>
            <person name="Ezra D."/>
            <person name="Gonzalez J."/>
            <person name="Henrissat B."/>
            <person name="Kuo A."/>
            <person name="Liang C."/>
            <person name="Lipzen A."/>
            <person name="Lutzoni F."/>
            <person name="Magnuson J."/>
            <person name="Mondo S."/>
            <person name="Nolan M."/>
            <person name="Ohm R."/>
            <person name="Pangilinan J."/>
            <person name="Park H.-J."/>
            <person name="Ramirez L."/>
            <person name="Alfaro M."/>
            <person name="Sun H."/>
            <person name="Tritt A."/>
            <person name="Yoshinaga Y."/>
            <person name="Zwiers L.-H."/>
            <person name="Turgeon B."/>
            <person name="Goodwin S."/>
            <person name="Spatafora J."/>
            <person name="Crous P."/>
            <person name="Grigoriev I."/>
        </authorList>
    </citation>
    <scope>NUCLEOTIDE SEQUENCE</scope>
    <source>
        <strain evidence="8">CBS 113389</strain>
    </source>
</reference>
<dbReference type="InterPro" id="IPR013154">
    <property type="entry name" value="ADH-like_N"/>
</dbReference>
<keyword evidence="5" id="KW-0560">Oxidoreductase</keyword>
<sequence length="383" mass="40761">MAAGVESFKNIETVALVVDEAKADFKLQPIVLDEVRGDEVLIEMKYSGICHTDIVLQQGLLPLCDFPAVFGHEGAGIIRAIGKDVKNKELKVGDAALLSFNHCGTCTACVGDHPAYCHTHALVNHNAVRLSDRSTPARRPNGEAVRSQYFGQSSFSKMSVVNEKCVVKCPNPDRMDIYAPFGCGVQTGAGTVLNVLKPTKDESLVIFGIGTVGISALMAAKHIGAGQIIAVDIVDAKLQLAKELGATAVVNSKEQPDTVAAIKALTNGKGAKYTIDCTGLLPVIQTMVDCLQPEGTAAVVGVPPPDAKISIDPLMFLLDNKKLIGVIEGDSNPSDFIPKLIQLHQDGHFPIEKICKTYPVDKLADAIHDLHTGAVTKPVIDWG</sequence>
<evidence type="ECO:0000256" key="1">
    <source>
        <dbReference type="ARBA" id="ARBA00001947"/>
    </source>
</evidence>
<comment type="similarity">
    <text evidence="2 6">Belongs to the zinc-containing alcohol dehydrogenase family.</text>
</comment>
<accession>A0A6A6PL40</accession>
<dbReference type="AlphaFoldDB" id="A0A6A6PL40"/>